<dbReference type="FunFam" id="4.10.1110.10:FF:000001">
    <property type="entry name" value="Zinc finger AN1-type containing 6"/>
    <property type="match status" value="1"/>
</dbReference>
<evidence type="ECO:0000256" key="3">
    <source>
        <dbReference type="ARBA" id="ARBA00022771"/>
    </source>
</evidence>
<protein>
    <submittedName>
        <fullName evidence="8">Uncharacterized protein</fullName>
    </submittedName>
</protein>
<dbReference type="PROSITE" id="PS51036">
    <property type="entry name" value="ZF_A20"/>
    <property type="match status" value="1"/>
</dbReference>
<sequence length="165" mass="18020">MAENQMNNETSFQQSELPIMCAKGCGFYGTSATMNMCSKCYRDHLREENQSAAVAAAVEKSLSLPSQPPVTLVISDNDKSKTVACSTSLAPTTTDEESKPKPKNRCSSCNKKVGMLGFECKCGSTFCGAHRYPEEHKCTFDFVKVGKKAIAEANPVIKADKLERF</sequence>
<evidence type="ECO:0000259" key="6">
    <source>
        <dbReference type="PROSITE" id="PS51036"/>
    </source>
</evidence>
<comment type="caution">
    <text evidence="8">The sequence shown here is derived from an EMBL/GenBank/DDBJ whole genome shotgun (WGS) entry which is preliminary data.</text>
</comment>
<evidence type="ECO:0000256" key="1">
    <source>
        <dbReference type="ARBA" id="ARBA00003732"/>
    </source>
</evidence>
<keyword evidence="4" id="KW-0862">Zinc</keyword>
<feature type="domain" description="AN1-type" evidence="7">
    <location>
        <begin position="100"/>
        <end position="146"/>
    </location>
</feature>
<dbReference type="AlphaFoldDB" id="A0AAW1KFV3"/>
<dbReference type="GO" id="GO:0008270">
    <property type="term" value="F:zinc ion binding"/>
    <property type="evidence" value="ECO:0007669"/>
    <property type="project" value="UniProtKB-KW"/>
</dbReference>
<keyword evidence="3 5" id="KW-0863">Zinc-finger</keyword>
<dbReference type="Pfam" id="PF01428">
    <property type="entry name" value="zf-AN1"/>
    <property type="match status" value="1"/>
</dbReference>
<dbReference type="InterPro" id="IPR000058">
    <property type="entry name" value="Znf_AN1"/>
</dbReference>
<dbReference type="Gene3D" id="4.10.1110.10">
    <property type="entry name" value="AN1-like Zinc finger"/>
    <property type="match status" value="1"/>
</dbReference>
<dbReference type="GO" id="GO:0003677">
    <property type="term" value="F:DNA binding"/>
    <property type="evidence" value="ECO:0007669"/>
    <property type="project" value="InterPro"/>
</dbReference>
<proteinExistence type="predicted"/>
<name>A0AAW1KFV3_SAPOF</name>
<dbReference type="InterPro" id="IPR050652">
    <property type="entry name" value="AN1_A20_ZnFinger"/>
</dbReference>
<feature type="domain" description="A20-type" evidence="6">
    <location>
        <begin position="15"/>
        <end position="49"/>
    </location>
</feature>
<dbReference type="Pfam" id="PF01754">
    <property type="entry name" value="zf-A20"/>
    <property type="match status" value="1"/>
</dbReference>
<reference evidence="8" key="1">
    <citation type="submission" date="2024-03" db="EMBL/GenBank/DDBJ databases">
        <title>WGS assembly of Saponaria officinalis var. Norfolk2.</title>
        <authorList>
            <person name="Jenkins J."/>
            <person name="Shu S."/>
            <person name="Grimwood J."/>
            <person name="Barry K."/>
            <person name="Goodstein D."/>
            <person name="Schmutz J."/>
            <person name="Leebens-Mack J."/>
            <person name="Osbourn A."/>
        </authorList>
    </citation>
    <scope>NUCLEOTIDE SEQUENCE [LARGE SCALE GENOMIC DNA]</scope>
    <source>
        <strain evidence="8">JIC</strain>
    </source>
</reference>
<dbReference type="SUPFAM" id="SSF118310">
    <property type="entry name" value="AN1-like Zinc finger"/>
    <property type="match status" value="1"/>
</dbReference>
<dbReference type="PANTHER" id="PTHR10634:SF67">
    <property type="entry name" value="AN1-TYPE ZINC FINGER PROTEIN 3"/>
    <property type="match status" value="1"/>
</dbReference>
<dbReference type="PANTHER" id="PTHR10634">
    <property type="entry name" value="AN1-TYPE ZINC FINGER PROTEIN"/>
    <property type="match status" value="1"/>
</dbReference>
<evidence type="ECO:0000259" key="7">
    <source>
        <dbReference type="PROSITE" id="PS51039"/>
    </source>
</evidence>
<dbReference type="Proteomes" id="UP001443914">
    <property type="component" value="Unassembled WGS sequence"/>
</dbReference>
<dbReference type="SMART" id="SM00154">
    <property type="entry name" value="ZnF_AN1"/>
    <property type="match status" value="1"/>
</dbReference>
<keyword evidence="9" id="KW-1185">Reference proteome</keyword>
<gene>
    <name evidence="8" type="ORF">RND81_06G236200</name>
</gene>
<dbReference type="InterPro" id="IPR002653">
    <property type="entry name" value="Znf_A20"/>
</dbReference>
<keyword evidence="2" id="KW-0479">Metal-binding</keyword>
<dbReference type="InterPro" id="IPR035896">
    <property type="entry name" value="AN1-like_Znf"/>
</dbReference>
<comment type="function">
    <text evidence="1">May be involved in environmental stress response.</text>
</comment>
<evidence type="ECO:0000313" key="9">
    <source>
        <dbReference type="Proteomes" id="UP001443914"/>
    </source>
</evidence>
<organism evidence="8 9">
    <name type="scientific">Saponaria officinalis</name>
    <name type="common">Common soapwort</name>
    <name type="synonym">Lychnis saponaria</name>
    <dbReference type="NCBI Taxonomy" id="3572"/>
    <lineage>
        <taxon>Eukaryota</taxon>
        <taxon>Viridiplantae</taxon>
        <taxon>Streptophyta</taxon>
        <taxon>Embryophyta</taxon>
        <taxon>Tracheophyta</taxon>
        <taxon>Spermatophyta</taxon>
        <taxon>Magnoliopsida</taxon>
        <taxon>eudicotyledons</taxon>
        <taxon>Gunneridae</taxon>
        <taxon>Pentapetalae</taxon>
        <taxon>Caryophyllales</taxon>
        <taxon>Caryophyllaceae</taxon>
        <taxon>Caryophylleae</taxon>
        <taxon>Saponaria</taxon>
    </lineage>
</organism>
<evidence type="ECO:0000256" key="4">
    <source>
        <dbReference type="ARBA" id="ARBA00022833"/>
    </source>
</evidence>
<dbReference type="PROSITE" id="PS51039">
    <property type="entry name" value="ZF_AN1"/>
    <property type="match status" value="1"/>
</dbReference>
<dbReference type="Gene3D" id="1.20.5.4770">
    <property type="match status" value="1"/>
</dbReference>
<dbReference type="SMART" id="SM00259">
    <property type="entry name" value="ZnF_A20"/>
    <property type="match status" value="1"/>
</dbReference>
<evidence type="ECO:0000256" key="5">
    <source>
        <dbReference type="PROSITE-ProRule" id="PRU00449"/>
    </source>
</evidence>
<evidence type="ECO:0000313" key="8">
    <source>
        <dbReference type="EMBL" id="KAK9716478.1"/>
    </source>
</evidence>
<accession>A0AAW1KFV3</accession>
<evidence type="ECO:0000256" key="2">
    <source>
        <dbReference type="ARBA" id="ARBA00022723"/>
    </source>
</evidence>
<dbReference type="SUPFAM" id="SSF57716">
    <property type="entry name" value="Glucocorticoid receptor-like (DNA-binding domain)"/>
    <property type="match status" value="1"/>
</dbReference>
<dbReference type="EMBL" id="JBDFQZ010000006">
    <property type="protein sequence ID" value="KAK9716478.1"/>
    <property type="molecule type" value="Genomic_DNA"/>
</dbReference>